<dbReference type="InterPro" id="IPR027417">
    <property type="entry name" value="P-loop_NTPase"/>
</dbReference>
<dbReference type="Gene3D" id="3.40.50.300">
    <property type="entry name" value="P-loop containing nucleotide triphosphate hydrolases"/>
    <property type="match status" value="3"/>
</dbReference>
<dbReference type="GO" id="GO:0005524">
    <property type="term" value="F:ATP binding"/>
    <property type="evidence" value="ECO:0007669"/>
    <property type="project" value="UniProtKB-KW"/>
</dbReference>
<dbReference type="Pfam" id="PF00005">
    <property type="entry name" value="ABC_tran"/>
    <property type="match status" value="1"/>
</dbReference>
<dbReference type="Proteomes" id="UP000006023">
    <property type="component" value="Unassembled WGS sequence"/>
</dbReference>
<dbReference type="eggNOG" id="COG0178">
    <property type="taxonomic scope" value="Bacteria"/>
</dbReference>
<dbReference type="Gene3D" id="1.10.8.280">
    <property type="entry name" value="ABC transporter ATPase domain-like"/>
    <property type="match status" value="1"/>
</dbReference>
<accession>G7GP33</accession>
<feature type="domain" description="ABC transporter" evidence="14">
    <location>
        <begin position="457"/>
        <end position="757"/>
    </location>
</feature>
<dbReference type="SMART" id="SM00382">
    <property type="entry name" value="AAA"/>
    <property type="match status" value="2"/>
</dbReference>
<keyword evidence="4" id="KW-0547">Nucleotide-binding</keyword>
<keyword evidence="6" id="KW-0228">DNA excision</keyword>
<keyword evidence="16" id="KW-1185">Reference proteome</keyword>
<dbReference type="EMBL" id="BAED01000034">
    <property type="protein sequence ID" value="GAB05358.1"/>
    <property type="molecule type" value="Genomic_DNA"/>
</dbReference>
<keyword evidence="10" id="KW-0234">DNA repair</keyword>
<evidence type="ECO:0000256" key="13">
    <source>
        <dbReference type="ARBA" id="ARBA00042156"/>
    </source>
</evidence>
<dbReference type="PANTHER" id="PTHR43152">
    <property type="entry name" value="UVRABC SYSTEM PROTEIN A"/>
    <property type="match status" value="1"/>
</dbReference>
<dbReference type="Gene3D" id="1.20.1580.10">
    <property type="entry name" value="ABC transporter ATPase like domain"/>
    <property type="match status" value="2"/>
</dbReference>
<dbReference type="InterPro" id="IPR003439">
    <property type="entry name" value="ABC_transporter-like_ATP-bd"/>
</dbReference>
<name>G7GP33_9ACTN</name>
<dbReference type="SUPFAM" id="SSF52540">
    <property type="entry name" value="P-loop containing nucleoside triphosphate hydrolases"/>
    <property type="match status" value="2"/>
</dbReference>
<protein>
    <recommendedName>
        <fullName evidence="12">UvrABC system protein A</fullName>
    </recommendedName>
    <alternativeName>
        <fullName evidence="13">Excinuclease ABC subunit A</fullName>
    </alternativeName>
</protein>
<evidence type="ECO:0000256" key="11">
    <source>
        <dbReference type="ARBA" id="ARBA00038000"/>
    </source>
</evidence>
<evidence type="ECO:0000256" key="12">
    <source>
        <dbReference type="ARBA" id="ARBA00039316"/>
    </source>
</evidence>
<sequence length="778" mass="83467">MSAIGDTLGFMHEEIRVRGARQNSLKNVDVDIPKHQLVVVTGVSGSGKSSLVFDTIAAESARQLSETFPAFVQSRMPSYAHPDVDVLENLPAVIIVDQKRLHGGPRSTVGTISDIGARLRLLYSRIAEPVAGFSNAYGFNDPAGMCPRCEGLGVTARVAESRMVDDSKSLNDGAIDFPMFAPGQWMWKAYAKSGFFDPAMKIGDYTQEQRWILLHAPAGELQAPAGIDAVGSAYEGVIARFNRIYLRREPDSFKGAQREAFERIVERGVCTDCGGTRLSEAVRGSRVGELSIADCNAMQISDLAEFVSTLDVPAVAPLIDSLRVHLDRMVTVGLGYLSMERATSTLSGGEAQRIKIVRHLGSALADMLYVFDEPTVGLHPRDVAALGGLLGELRDRGNTVLVVEHDPDIMAIADHIIDMGPGAGAAGGTIVYQGDYPGLSGADTATGRGLAKPHPSVRERREPRGWIDITGASTHNLRNVDTRIPRGVMTAVTGVAGSGKSSLILGHLPQAEPDTAVIDQRPIRGSRRSNPATFTGMLDPIRRLFAKTTGKPIGLFTANSTGGCTECDGNGVIYTDLAFMDGVLTSCDACGGRQFTPESQAITIDGVSIADVYQMSIAEALAWFRPRPIVTILETIRDVGLDYLTLGQPLTSLSGGERQRLKLAAHLGTPGHTIVLDEPTSGLHIADTERLIALLDRLVDQGSTLVVIEHNLDVIAAADWIIDLGPDAGHDGGRIIFEGTPETMVEHGSGHTATHLRRTSPEFADYPVFRDQLQTQTT</sequence>
<dbReference type="PROSITE" id="PS50893">
    <property type="entry name" value="ABC_TRANSPORTER_2"/>
    <property type="match status" value="2"/>
</dbReference>
<feature type="domain" description="ABC transporter" evidence="14">
    <location>
        <begin position="10"/>
        <end position="446"/>
    </location>
</feature>
<evidence type="ECO:0000256" key="1">
    <source>
        <dbReference type="ARBA" id="ARBA00004496"/>
    </source>
</evidence>
<dbReference type="GO" id="GO:0005737">
    <property type="term" value="C:cytoplasm"/>
    <property type="evidence" value="ECO:0007669"/>
    <property type="project" value="UniProtKB-SubCell"/>
</dbReference>
<keyword evidence="5" id="KW-0227">DNA damage</keyword>
<dbReference type="STRING" id="1075090.GOAMR_34_00240"/>
<evidence type="ECO:0000256" key="8">
    <source>
        <dbReference type="ARBA" id="ARBA00022881"/>
    </source>
</evidence>
<evidence type="ECO:0000313" key="16">
    <source>
        <dbReference type="Proteomes" id="UP000006023"/>
    </source>
</evidence>
<proteinExistence type="inferred from homology"/>
<dbReference type="GO" id="GO:0016887">
    <property type="term" value="F:ATP hydrolysis activity"/>
    <property type="evidence" value="ECO:0007669"/>
    <property type="project" value="InterPro"/>
</dbReference>
<dbReference type="GO" id="GO:0004518">
    <property type="term" value="F:nuclease activity"/>
    <property type="evidence" value="ECO:0007669"/>
    <property type="project" value="UniProtKB-KW"/>
</dbReference>
<evidence type="ECO:0000313" key="15">
    <source>
        <dbReference type="EMBL" id="GAB05358.1"/>
    </source>
</evidence>
<evidence type="ECO:0000256" key="5">
    <source>
        <dbReference type="ARBA" id="ARBA00022763"/>
    </source>
</evidence>
<evidence type="ECO:0000256" key="10">
    <source>
        <dbReference type="ARBA" id="ARBA00023204"/>
    </source>
</evidence>
<evidence type="ECO:0000259" key="14">
    <source>
        <dbReference type="PROSITE" id="PS50893"/>
    </source>
</evidence>
<gene>
    <name evidence="15" type="ORF">GOAMR_34_00240</name>
</gene>
<dbReference type="PANTHER" id="PTHR43152:SF2">
    <property type="entry name" value="DRUG RESISTANCE ABC TRANSPORTER"/>
    <property type="match status" value="1"/>
</dbReference>
<reference evidence="15 16" key="1">
    <citation type="submission" date="2011-11" db="EMBL/GenBank/DDBJ databases">
        <title>Whole genome shotgun sequence of Gordonia amarae NBRC 15530.</title>
        <authorList>
            <person name="Takarada H."/>
            <person name="Hosoyama A."/>
            <person name="Tsuchikane K."/>
            <person name="Katsumata H."/>
            <person name="Yamazaki S."/>
            <person name="Fujita N."/>
        </authorList>
    </citation>
    <scope>NUCLEOTIDE SEQUENCE [LARGE SCALE GENOMIC DNA]</scope>
    <source>
        <strain evidence="15 16">NBRC 15530</strain>
    </source>
</reference>
<dbReference type="GO" id="GO:0006281">
    <property type="term" value="P:DNA repair"/>
    <property type="evidence" value="ECO:0007669"/>
    <property type="project" value="UniProtKB-KW"/>
</dbReference>
<dbReference type="AlphaFoldDB" id="G7GP33"/>
<keyword evidence="2" id="KW-0963">Cytoplasm</keyword>
<comment type="subcellular location">
    <subcellularLocation>
        <location evidence="1">Cytoplasm</location>
    </subcellularLocation>
</comment>
<dbReference type="GO" id="GO:0003677">
    <property type="term" value="F:DNA binding"/>
    <property type="evidence" value="ECO:0007669"/>
    <property type="project" value="UniProtKB-KW"/>
</dbReference>
<evidence type="ECO:0000256" key="7">
    <source>
        <dbReference type="ARBA" id="ARBA00022840"/>
    </source>
</evidence>
<evidence type="ECO:0000256" key="2">
    <source>
        <dbReference type="ARBA" id="ARBA00022490"/>
    </source>
</evidence>
<evidence type="ECO:0000256" key="4">
    <source>
        <dbReference type="ARBA" id="ARBA00022741"/>
    </source>
</evidence>
<keyword evidence="9" id="KW-0238">DNA-binding</keyword>
<evidence type="ECO:0000256" key="3">
    <source>
        <dbReference type="ARBA" id="ARBA00022737"/>
    </source>
</evidence>
<evidence type="ECO:0000256" key="9">
    <source>
        <dbReference type="ARBA" id="ARBA00023125"/>
    </source>
</evidence>
<keyword evidence="7" id="KW-0067">ATP-binding</keyword>
<organism evidence="15 16">
    <name type="scientific">Gordonia amarae NBRC 15530</name>
    <dbReference type="NCBI Taxonomy" id="1075090"/>
    <lineage>
        <taxon>Bacteria</taxon>
        <taxon>Bacillati</taxon>
        <taxon>Actinomycetota</taxon>
        <taxon>Actinomycetes</taxon>
        <taxon>Mycobacteriales</taxon>
        <taxon>Gordoniaceae</taxon>
        <taxon>Gordonia</taxon>
    </lineage>
</organism>
<evidence type="ECO:0000256" key="6">
    <source>
        <dbReference type="ARBA" id="ARBA00022769"/>
    </source>
</evidence>
<comment type="caution">
    <text evidence="15">The sequence shown here is derived from an EMBL/GenBank/DDBJ whole genome shotgun (WGS) entry which is preliminary data.</text>
</comment>
<dbReference type="InterPro" id="IPR003593">
    <property type="entry name" value="AAA+_ATPase"/>
</dbReference>
<keyword evidence="8" id="KW-0267">Excision nuclease</keyword>
<keyword evidence="3" id="KW-0677">Repeat</keyword>
<comment type="similarity">
    <text evidence="11">Belongs to the ABC transporter superfamily. UvrA family.</text>
</comment>